<accession>A0ACB7F4V1</accession>
<name>A0ACB7F4V1_NIBAL</name>
<sequence>MSFLDTLRQWDNAVTCVDRQDLSEALKIFLSIEEPNSKIYFDIGCLHLLNQDLDAAEKVLHNMALAQAQLGNWEKAQENLVKALDYKTDAKLNIIDKALQSTLKQKLFKPVEFPSKVLFKPNKNYVAELEKKDYLGKATVVASVVPQDEFSGFAPLQPQVEDSPARPKEPEVLRALEGEPHIVLFEFVPETSSELAVVPGNIVFVLKKDADNWASVIFNERRGLVPYNYLERLEISLASKQNGSTKSNPFVRFSLTSEATGQSVINANTEMESMWSSASGRRLTLWCNAKEQTDGKPQNEIHLVALHSYESSNPEDLNFHEGDKITLLSRVNQDWFEGQCNGNTGIFPASFVEEVPDSGQ</sequence>
<dbReference type="Proteomes" id="UP000805704">
    <property type="component" value="Chromosome 17"/>
</dbReference>
<protein>
    <submittedName>
        <fullName evidence="1">Neutrophil cytosol factor 2</fullName>
    </submittedName>
</protein>
<organism evidence="1 2">
    <name type="scientific">Nibea albiflora</name>
    <name type="common">Yellow drum</name>
    <name type="synonym">Corvina albiflora</name>
    <dbReference type="NCBI Taxonomy" id="240163"/>
    <lineage>
        <taxon>Eukaryota</taxon>
        <taxon>Metazoa</taxon>
        <taxon>Chordata</taxon>
        <taxon>Craniata</taxon>
        <taxon>Vertebrata</taxon>
        <taxon>Euteleostomi</taxon>
        <taxon>Actinopterygii</taxon>
        <taxon>Neopterygii</taxon>
        <taxon>Teleostei</taxon>
        <taxon>Neoteleostei</taxon>
        <taxon>Acanthomorphata</taxon>
        <taxon>Eupercaria</taxon>
        <taxon>Sciaenidae</taxon>
        <taxon>Nibea</taxon>
    </lineage>
</organism>
<keyword evidence="2" id="KW-1185">Reference proteome</keyword>
<proteinExistence type="predicted"/>
<reference evidence="1" key="1">
    <citation type="submission" date="2020-04" db="EMBL/GenBank/DDBJ databases">
        <title>A chromosome-scale assembly and high-density genetic map of the yellow drum (Nibea albiflora) genome.</title>
        <authorList>
            <person name="Xu D."/>
            <person name="Zhang W."/>
            <person name="Chen R."/>
            <person name="Tan P."/>
            <person name="Wang L."/>
            <person name="Song H."/>
            <person name="Tian L."/>
            <person name="Zhu Q."/>
            <person name="Wang B."/>
        </authorList>
    </citation>
    <scope>NUCLEOTIDE SEQUENCE</scope>
    <source>
        <strain evidence="1">ZJHYS-2018</strain>
    </source>
</reference>
<gene>
    <name evidence="1" type="primary">NCF2.3</name>
    <name evidence="1" type="ORF">GBF38_017602</name>
</gene>
<evidence type="ECO:0000313" key="1">
    <source>
        <dbReference type="EMBL" id="KAG8009356.1"/>
    </source>
</evidence>
<dbReference type="EMBL" id="CM024805">
    <property type="protein sequence ID" value="KAG8009356.1"/>
    <property type="molecule type" value="Genomic_DNA"/>
</dbReference>
<evidence type="ECO:0000313" key="2">
    <source>
        <dbReference type="Proteomes" id="UP000805704"/>
    </source>
</evidence>
<comment type="caution">
    <text evidence="1">The sequence shown here is derived from an EMBL/GenBank/DDBJ whole genome shotgun (WGS) entry which is preliminary data.</text>
</comment>